<dbReference type="AlphaFoldDB" id="A0A2B8BNE3"/>
<dbReference type="RefSeq" id="WP_098735055.1">
    <property type="nucleotide sequence ID" value="NZ_PDKW01000037.1"/>
</dbReference>
<dbReference type="Proteomes" id="UP000225379">
    <property type="component" value="Unassembled WGS sequence"/>
</dbReference>
<evidence type="ECO:0000313" key="2">
    <source>
        <dbReference type="EMBL" id="PGH59063.1"/>
    </source>
</evidence>
<evidence type="ECO:0000313" key="3">
    <source>
        <dbReference type="Proteomes" id="UP000225379"/>
    </source>
</evidence>
<proteinExistence type="predicted"/>
<name>A0A2B8BNE3_9PROT</name>
<organism evidence="2 3">
    <name type="scientific">Azospirillum palustre</name>
    <dbReference type="NCBI Taxonomy" id="2044885"/>
    <lineage>
        <taxon>Bacteria</taxon>
        <taxon>Pseudomonadati</taxon>
        <taxon>Pseudomonadota</taxon>
        <taxon>Alphaproteobacteria</taxon>
        <taxon>Rhodospirillales</taxon>
        <taxon>Azospirillaceae</taxon>
        <taxon>Azospirillum</taxon>
    </lineage>
</organism>
<sequence length="65" mass="7036">MMASFPLRMPDDLKDEAALASRVDAQAEATRYFAARAARATPGRAKDILSRSGAGNAPRDDDRIE</sequence>
<keyword evidence="3" id="KW-1185">Reference proteome</keyword>
<dbReference type="EMBL" id="PDKW01000037">
    <property type="protein sequence ID" value="PGH59063.1"/>
    <property type="molecule type" value="Genomic_DNA"/>
</dbReference>
<gene>
    <name evidence="2" type="ORF">CRT60_03535</name>
</gene>
<feature type="region of interest" description="Disordered" evidence="1">
    <location>
        <begin position="40"/>
        <end position="65"/>
    </location>
</feature>
<evidence type="ECO:0000256" key="1">
    <source>
        <dbReference type="SAM" id="MobiDB-lite"/>
    </source>
</evidence>
<accession>A0A2B8BNE3</accession>
<reference evidence="3" key="1">
    <citation type="submission" date="2017-10" db="EMBL/GenBank/DDBJ databases">
        <authorList>
            <person name="Kravchenko I.K."/>
            <person name="Grouzdev D.S."/>
        </authorList>
    </citation>
    <scope>NUCLEOTIDE SEQUENCE [LARGE SCALE GENOMIC DNA]</scope>
    <source>
        <strain evidence="3">B2</strain>
    </source>
</reference>
<protein>
    <submittedName>
        <fullName evidence="2">Uncharacterized protein</fullName>
    </submittedName>
</protein>
<comment type="caution">
    <text evidence="2">The sequence shown here is derived from an EMBL/GenBank/DDBJ whole genome shotgun (WGS) entry which is preliminary data.</text>
</comment>